<dbReference type="Proteomes" id="UP000186684">
    <property type="component" value="Unassembled WGS sequence"/>
</dbReference>
<evidence type="ECO:0000313" key="2">
    <source>
        <dbReference type="Proteomes" id="UP000186684"/>
    </source>
</evidence>
<evidence type="ECO:0000313" key="1">
    <source>
        <dbReference type="EMBL" id="SIS77486.1"/>
    </source>
</evidence>
<keyword evidence="2" id="KW-1185">Reference proteome</keyword>
<organism evidence="1 2">
    <name type="scientific">Roseivivax lentus</name>
    <dbReference type="NCBI Taxonomy" id="633194"/>
    <lineage>
        <taxon>Bacteria</taxon>
        <taxon>Pseudomonadati</taxon>
        <taxon>Pseudomonadota</taxon>
        <taxon>Alphaproteobacteria</taxon>
        <taxon>Rhodobacterales</taxon>
        <taxon>Roseobacteraceae</taxon>
        <taxon>Roseivivax</taxon>
    </lineage>
</organism>
<gene>
    <name evidence="1" type="ORF">SAMN05421759_103171</name>
</gene>
<dbReference type="AlphaFoldDB" id="A0A1N7LUH6"/>
<sequence>MRHFTPSDRGLRARQLQILFAIQRQAWRQTGLADRDGDRPLTPDALHRLREDARASLRRPEPGKTA</sequence>
<dbReference type="OrthoDB" id="7874581at2"/>
<accession>A0A1N7LUH6</accession>
<dbReference type="EMBL" id="FTOQ01000003">
    <property type="protein sequence ID" value="SIS77486.1"/>
    <property type="molecule type" value="Genomic_DNA"/>
</dbReference>
<protein>
    <submittedName>
        <fullName evidence="1">Uncharacterized protein</fullName>
    </submittedName>
</protein>
<proteinExistence type="predicted"/>
<dbReference type="RefSeq" id="WP_076446739.1">
    <property type="nucleotide sequence ID" value="NZ_FTOQ01000003.1"/>
</dbReference>
<reference evidence="2" key="1">
    <citation type="submission" date="2017-01" db="EMBL/GenBank/DDBJ databases">
        <authorList>
            <person name="Varghese N."/>
            <person name="Submissions S."/>
        </authorList>
    </citation>
    <scope>NUCLEOTIDE SEQUENCE [LARGE SCALE GENOMIC DNA]</scope>
    <source>
        <strain evidence="2">DSM 29430</strain>
    </source>
</reference>
<name>A0A1N7LUH6_9RHOB</name>